<evidence type="ECO:0000313" key="2">
    <source>
        <dbReference type="Proteomes" id="UP000024635"/>
    </source>
</evidence>
<organism evidence="1 2">
    <name type="scientific">Ancylostoma ceylanicum</name>
    <dbReference type="NCBI Taxonomy" id="53326"/>
    <lineage>
        <taxon>Eukaryota</taxon>
        <taxon>Metazoa</taxon>
        <taxon>Ecdysozoa</taxon>
        <taxon>Nematoda</taxon>
        <taxon>Chromadorea</taxon>
        <taxon>Rhabditida</taxon>
        <taxon>Rhabditina</taxon>
        <taxon>Rhabditomorpha</taxon>
        <taxon>Strongyloidea</taxon>
        <taxon>Ancylostomatidae</taxon>
        <taxon>Ancylostomatinae</taxon>
        <taxon>Ancylostoma</taxon>
    </lineage>
</organism>
<proteinExistence type="predicted"/>
<dbReference type="Proteomes" id="UP000024635">
    <property type="component" value="Unassembled WGS sequence"/>
</dbReference>
<protein>
    <submittedName>
        <fullName evidence="1">Uncharacterized protein</fullName>
    </submittedName>
</protein>
<gene>
    <name evidence="1" type="primary">Acey_s0270.g860</name>
    <name evidence="1" type="ORF">Y032_0270g860</name>
</gene>
<sequence>MAFAVLRFSVAQNVAKQALTEPWRCCIAITEKTSSTKLHSHAKNQVNYKSVLETISRQIYAHNREYLSDEVIEDAVVGARSNLGINLASNNFSSMANRSPKVSINNTMPSGYQSIFCRFFPSKRIIQ</sequence>
<reference evidence="2" key="1">
    <citation type="journal article" date="2015" name="Nat. Genet.">
        <title>The genome and transcriptome of the zoonotic hookworm Ancylostoma ceylanicum identify infection-specific gene families.</title>
        <authorList>
            <person name="Schwarz E.M."/>
            <person name="Hu Y."/>
            <person name="Antoshechkin I."/>
            <person name="Miller M.M."/>
            <person name="Sternberg P.W."/>
            <person name="Aroian R.V."/>
        </authorList>
    </citation>
    <scope>NUCLEOTIDE SEQUENCE</scope>
    <source>
        <strain evidence="2">HY135</strain>
    </source>
</reference>
<comment type="caution">
    <text evidence="1">The sequence shown here is derived from an EMBL/GenBank/DDBJ whole genome shotgun (WGS) entry which is preliminary data.</text>
</comment>
<accession>A0A016S9M1</accession>
<evidence type="ECO:0000313" key="1">
    <source>
        <dbReference type="EMBL" id="EYB86979.1"/>
    </source>
</evidence>
<name>A0A016S9M1_9BILA</name>
<keyword evidence="2" id="KW-1185">Reference proteome</keyword>
<dbReference type="AlphaFoldDB" id="A0A016S9M1"/>
<dbReference type="EMBL" id="JARK01001606">
    <property type="protein sequence ID" value="EYB86979.1"/>
    <property type="molecule type" value="Genomic_DNA"/>
</dbReference>